<comment type="caution">
    <text evidence="1">The sequence shown here is derived from an EMBL/GenBank/DDBJ whole genome shotgun (WGS) entry which is preliminary data.</text>
</comment>
<organism evidence="1 2">
    <name type="scientific">Camellia lanceoleosa</name>
    <dbReference type="NCBI Taxonomy" id="1840588"/>
    <lineage>
        <taxon>Eukaryota</taxon>
        <taxon>Viridiplantae</taxon>
        <taxon>Streptophyta</taxon>
        <taxon>Embryophyta</taxon>
        <taxon>Tracheophyta</taxon>
        <taxon>Spermatophyta</taxon>
        <taxon>Magnoliopsida</taxon>
        <taxon>eudicotyledons</taxon>
        <taxon>Gunneridae</taxon>
        <taxon>Pentapetalae</taxon>
        <taxon>asterids</taxon>
        <taxon>Ericales</taxon>
        <taxon>Theaceae</taxon>
        <taxon>Camellia</taxon>
    </lineage>
</organism>
<dbReference type="EMBL" id="CM045760">
    <property type="protein sequence ID" value="KAI8027457.1"/>
    <property type="molecule type" value="Genomic_DNA"/>
</dbReference>
<evidence type="ECO:0000313" key="2">
    <source>
        <dbReference type="Proteomes" id="UP001060215"/>
    </source>
</evidence>
<accession>A0ACC0IQ00</accession>
<name>A0ACC0IQ00_9ERIC</name>
<sequence length="198" mass="21460">MPMPPCSAARGGAGGSGVVEFVGLGLLWVGLWAASDDVYVVFIMVIMGWCVKFLCYGLDCIASDGVFRIWFGLVCGLHQMVSLCLHQMVSAGLTLTSSGLLWVGLWAASDGVFGAVLGWSVGCIRWCLCVCILEFSFCLLFFRWCLLALLLALFWGCFGLVCEISLLFVFEILGLSLTYCSCLSVLFFFFVVAAGQMA</sequence>
<gene>
    <name evidence="1" type="ORF">LOK49_LG02G00548</name>
</gene>
<keyword evidence="2" id="KW-1185">Reference proteome</keyword>
<protein>
    <submittedName>
        <fullName evidence="1">Uncharacterized protein</fullName>
    </submittedName>
</protein>
<dbReference type="Proteomes" id="UP001060215">
    <property type="component" value="Chromosome 3"/>
</dbReference>
<evidence type="ECO:0000313" key="1">
    <source>
        <dbReference type="EMBL" id="KAI8027457.1"/>
    </source>
</evidence>
<proteinExistence type="predicted"/>
<reference evidence="1 2" key="1">
    <citation type="journal article" date="2022" name="Plant J.">
        <title>Chromosome-level genome of Camellia lanceoleosa provides a valuable resource for understanding genome evolution and self-incompatibility.</title>
        <authorList>
            <person name="Gong W."/>
            <person name="Xiao S."/>
            <person name="Wang L."/>
            <person name="Liao Z."/>
            <person name="Chang Y."/>
            <person name="Mo W."/>
            <person name="Hu G."/>
            <person name="Li W."/>
            <person name="Zhao G."/>
            <person name="Zhu H."/>
            <person name="Hu X."/>
            <person name="Ji K."/>
            <person name="Xiang X."/>
            <person name="Song Q."/>
            <person name="Yuan D."/>
            <person name="Jin S."/>
            <person name="Zhang L."/>
        </authorList>
    </citation>
    <scope>NUCLEOTIDE SEQUENCE [LARGE SCALE GENOMIC DNA]</scope>
    <source>
        <strain evidence="1">SQ_2022a</strain>
    </source>
</reference>